<protein>
    <submittedName>
        <fullName evidence="10">Unannotated protein</fullName>
    </submittedName>
</protein>
<evidence type="ECO:0000256" key="7">
    <source>
        <dbReference type="ARBA" id="ARBA00023136"/>
    </source>
</evidence>
<dbReference type="Gene3D" id="1.10.3720.10">
    <property type="entry name" value="MetI-like"/>
    <property type="match status" value="1"/>
</dbReference>
<keyword evidence="2" id="KW-0813">Transport</keyword>
<proteinExistence type="predicted"/>
<evidence type="ECO:0000256" key="6">
    <source>
        <dbReference type="ARBA" id="ARBA00022989"/>
    </source>
</evidence>
<reference evidence="10" key="1">
    <citation type="submission" date="2020-05" db="EMBL/GenBank/DDBJ databases">
        <authorList>
            <person name="Chiriac C."/>
            <person name="Salcher M."/>
            <person name="Ghai R."/>
            <person name="Kavagutti S V."/>
        </authorList>
    </citation>
    <scope>NUCLEOTIDE SEQUENCE</scope>
</reference>
<evidence type="ECO:0000256" key="4">
    <source>
        <dbReference type="ARBA" id="ARBA00022597"/>
    </source>
</evidence>
<evidence type="ECO:0000256" key="3">
    <source>
        <dbReference type="ARBA" id="ARBA00022475"/>
    </source>
</evidence>
<feature type="transmembrane region" description="Helical" evidence="8">
    <location>
        <begin position="12"/>
        <end position="33"/>
    </location>
</feature>
<dbReference type="GO" id="GO:0042956">
    <property type="term" value="P:maltodextrin transmembrane transport"/>
    <property type="evidence" value="ECO:0007669"/>
    <property type="project" value="TreeGrafter"/>
</dbReference>
<dbReference type="PANTHER" id="PTHR47314">
    <property type="entry name" value="MALTOSE/MALTODEXTRIN TRANSPORT SYSTEM PERMEASE PROTEIN MALF"/>
    <property type="match status" value="1"/>
</dbReference>
<feature type="transmembrane region" description="Helical" evidence="8">
    <location>
        <begin position="367"/>
        <end position="387"/>
    </location>
</feature>
<sequence length="515" mass="55993">MFYKLVGLRGPLALFLKLGILGGADAAMIWLISAAINKNSLIIAGVVTVALIFLNYSFMTKGAIPLKFLAVGLVFFSIFVITPTGYTILMSTYNFKTGNEIAKTAAIREIINNGIVADAEGTAYDLFLGKTSSGKYAGILENQVSKELLYGDENGVRPAKESEVTRDISGLITGANGIKSLTDEEFANDDAVITALRFPLGDGSYAAPQGTNVAARLIQSVTYDPVTDQVKNIELGITYVDNGNGNFAAKDDPTTRLDPGWRAFSGIDNFKALALDKKLRDPFIKVFIWTIAFAFLSVGTTFAVGMALALALEAPIKFRRFYRGFLILPYAIPSFMSILIWRGLFNKEYGAINTLLGLNIDWFDKPWLARFAVILVNLWLGFPYMYLIGSGALQSIPSELEEAASIDGASEKQTFYTIKLPLLLQILGPLLIASFAYNFNNFNIIYLLTGGGPTNAIDGEVAGATDILISYAYKTAFGSNFQDLGLSSAISMVMFVIVGTMSMYTLKKSKIMDTL</sequence>
<dbReference type="AlphaFoldDB" id="A0A6J6WI76"/>
<organism evidence="10">
    <name type="scientific">freshwater metagenome</name>
    <dbReference type="NCBI Taxonomy" id="449393"/>
    <lineage>
        <taxon>unclassified sequences</taxon>
        <taxon>metagenomes</taxon>
        <taxon>ecological metagenomes</taxon>
    </lineage>
</organism>
<keyword evidence="6 8" id="KW-1133">Transmembrane helix</keyword>
<keyword evidence="3" id="KW-1003">Cell membrane</keyword>
<feature type="transmembrane region" description="Helical" evidence="8">
    <location>
        <begin position="39"/>
        <end position="56"/>
    </location>
</feature>
<dbReference type="InterPro" id="IPR035277">
    <property type="entry name" value="MalF_N"/>
</dbReference>
<evidence type="ECO:0000259" key="9">
    <source>
        <dbReference type="PROSITE" id="PS50928"/>
    </source>
</evidence>
<dbReference type="Gene3D" id="1.20.58.370">
    <property type="entry name" value="MalF N-terminal region-like"/>
    <property type="match status" value="1"/>
</dbReference>
<gene>
    <name evidence="10" type="ORF">UFOPK2928_00924</name>
</gene>
<dbReference type="SUPFAM" id="SSF160964">
    <property type="entry name" value="MalF N-terminal region-like"/>
    <property type="match status" value="1"/>
</dbReference>
<dbReference type="GO" id="GO:0015423">
    <property type="term" value="F:ABC-type maltose transporter activity"/>
    <property type="evidence" value="ECO:0007669"/>
    <property type="project" value="TreeGrafter"/>
</dbReference>
<evidence type="ECO:0000256" key="1">
    <source>
        <dbReference type="ARBA" id="ARBA00004651"/>
    </source>
</evidence>
<accession>A0A6J6WI76</accession>
<evidence type="ECO:0000256" key="5">
    <source>
        <dbReference type="ARBA" id="ARBA00022692"/>
    </source>
</evidence>
<dbReference type="SUPFAM" id="SSF161098">
    <property type="entry name" value="MetI-like"/>
    <property type="match status" value="1"/>
</dbReference>
<keyword evidence="5 8" id="KW-0812">Transmembrane</keyword>
<feature type="transmembrane region" description="Helical" evidence="8">
    <location>
        <begin position="484"/>
        <end position="506"/>
    </location>
</feature>
<feature type="transmembrane region" description="Helical" evidence="8">
    <location>
        <begin position="420"/>
        <end position="439"/>
    </location>
</feature>
<feature type="transmembrane region" description="Helical" evidence="8">
    <location>
        <begin position="286"/>
        <end position="312"/>
    </location>
</feature>
<comment type="subcellular location">
    <subcellularLocation>
        <location evidence="1">Cell membrane</location>
        <topology evidence="1">Multi-pass membrane protein</topology>
    </subcellularLocation>
</comment>
<dbReference type="PANTHER" id="PTHR47314:SF1">
    <property type="entry name" value="MALTOSE_MALTODEXTRIN TRANSPORT SYSTEM PERMEASE PROTEIN MALF"/>
    <property type="match status" value="1"/>
</dbReference>
<dbReference type="Pfam" id="PF00528">
    <property type="entry name" value="BPD_transp_1"/>
    <property type="match status" value="1"/>
</dbReference>
<feature type="transmembrane region" description="Helical" evidence="8">
    <location>
        <begin position="324"/>
        <end position="344"/>
    </location>
</feature>
<dbReference type="GO" id="GO:1990060">
    <property type="term" value="C:maltose transport complex"/>
    <property type="evidence" value="ECO:0007669"/>
    <property type="project" value="TreeGrafter"/>
</dbReference>
<dbReference type="EMBL" id="CAEZZY010000104">
    <property type="protein sequence ID" value="CAB4783216.1"/>
    <property type="molecule type" value="Genomic_DNA"/>
</dbReference>
<evidence type="ECO:0000256" key="2">
    <source>
        <dbReference type="ARBA" id="ARBA00022448"/>
    </source>
</evidence>
<evidence type="ECO:0000256" key="8">
    <source>
        <dbReference type="SAM" id="Phobius"/>
    </source>
</evidence>
<keyword evidence="7 8" id="KW-0472">Membrane</keyword>
<evidence type="ECO:0000313" key="10">
    <source>
        <dbReference type="EMBL" id="CAB4783216.1"/>
    </source>
</evidence>
<feature type="transmembrane region" description="Helical" evidence="8">
    <location>
        <begin position="68"/>
        <end position="89"/>
    </location>
</feature>
<feature type="domain" description="ABC transmembrane type-1" evidence="9">
    <location>
        <begin position="287"/>
        <end position="505"/>
    </location>
</feature>
<name>A0A6J6WI76_9ZZZZ</name>
<keyword evidence="4" id="KW-0762">Sugar transport</keyword>
<dbReference type="InterPro" id="IPR035906">
    <property type="entry name" value="MetI-like_sf"/>
</dbReference>
<dbReference type="CDD" id="cd06261">
    <property type="entry name" value="TM_PBP2"/>
    <property type="match status" value="1"/>
</dbReference>
<dbReference type="InterPro" id="IPR000515">
    <property type="entry name" value="MetI-like"/>
</dbReference>
<dbReference type="PROSITE" id="PS50928">
    <property type="entry name" value="ABC_TM1"/>
    <property type="match status" value="1"/>
</dbReference>